<evidence type="ECO:0000256" key="6">
    <source>
        <dbReference type="ARBA" id="ARBA00022989"/>
    </source>
</evidence>
<dbReference type="PANTHER" id="PTHR43773">
    <property type="entry name" value="MAGNESIUM TRANSPORTER MGTE"/>
    <property type="match status" value="1"/>
</dbReference>
<gene>
    <name evidence="11" type="primary">mgtE</name>
    <name evidence="11" type="ORF">FGK64_02685</name>
</gene>
<keyword evidence="8" id="KW-0129">CBS domain</keyword>
<dbReference type="CDD" id="cd04606">
    <property type="entry name" value="CBS_pair_Mg_transporter"/>
    <property type="match status" value="1"/>
</dbReference>
<dbReference type="SUPFAM" id="SSF161093">
    <property type="entry name" value="MgtE membrane domain-like"/>
    <property type="match status" value="1"/>
</dbReference>
<dbReference type="RefSeq" id="WP_138862256.1">
    <property type="nucleotide sequence ID" value="NZ_VCPC01000001.1"/>
</dbReference>
<dbReference type="SUPFAM" id="SSF54631">
    <property type="entry name" value="CBS-domain pair"/>
    <property type="match status" value="1"/>
</dbReference>
<comment type="function">
    <text evidence="9">Acts as a magnesium transporter.</text>
</comment>
<dbReference type="SMART" id="SM00924">
    <property type="entry name" value="MgtE_N"/>
    <property type="match status" value="1"/>
</dbReference>
<evidence type="ECO:0000256" key="9">
    <source>
        <dbReference type="RuleBase" id="RU362011"/>
    </source>
</evidence>
<sequence>MAEIDEQIVDATPEDDGEDDAYALNRKAVAAILYAVDIDDRDKLTELMEPLHAADIADLLEQINSYDRARLIRLYDREFDGEILSELEESVREEVLGILSPQVLAEAVRELDSDDVVDLVEDLEEDQQDAILNALDESDRLAVQQALSYPEGSAGRLMQREVVMAPEHWNVGQAIDHLRGSENLPDQFYHIILVDPRLHPIGNVTLGRLMAARRDVLLADLTEDMFRTIPVDQDEEDVAYAFNQYHLISAAVVDDEGRLVGQITIDDAMIVLDEEHEEDILRLAGVGESSLADRVVDTVKGRFPWLAVNLVTAILASMVISQFDVVIAQFVALAVLMPIVASMGGNAGTQSLTVAVRAIATRDLTGSNVWRVIRREVLVGLANGVFFAVAMGIIGLIWFNSFGLALVIGAAMVINLVVAGLAGTVIPVLLDKFGVDPALASGAFVTTVTDVVGFFAFLGFAALYLL</sequence>
<dbReference type="Pfam" id="PF03448">
    <property type="entry name" value="MgtE_N"/>
    <property type="match status" value="1"/>
</dbReference>
<feature type="transmembrane region" description="Helical" evidence="9">
    <location>
        <begin position="326"/>
        <end position="347"/>
    </location>
</feature>
<dbReference type="InterPro" id="IPR036739">
    <property type="entry name" value="SLC41_membr_dom_sf"/>
</dbReference>
<keyword evidence="4 9" id="KW-0812">Transmembrane</keyword>
<evidence type="ECO:0000256" key="3">
    <source>
        <dbReference type="ARBA" id="ARBA00022448"/>
    </source>
</evidence>
<feature type="domain" description="CBS" evidence="10">
    <location>
        <begin position="221"/>
        <end position="278"/>
    </location>
</feature>
<evidence type="ECO:0000256" key="2">
    <source>
        <dbReference type="ARBA" id="ARBA00009749"/>
    </source>
</evidence>
<dbReference type="PANTHER" id="PTHR43773:SF1">
    <property type="entry name" value="MAGNESIUM TRANSPORTER MGTE"/>
    <property type="match status" value="1"/>
</dbReference>
<dbReference type="SMART" id="SM00116">
    <property type="entry name" value="CBS"/>
    <property type="match status" value="2"/>
</dbReference>
<keyword evidence="9" id="KW-0479">Metal-binding</keyword>
<dbReference type="InterPro" id="IPR006667">
    <property type="entry name" value="SLC41_membr_dom"/>
</dbReference>
<evidence type="ECO:0000256" key="5">
    <source>
        <dbReference type="ARBA" id="ARBA00022842"/>
    </source>
</evidence>
<evidence type="ECO:0000256" key="8">
    <source>
        <dbReference type="PROSITE-ProRule" id="PRU00703"/>
    </source>
</evidence>
<keyword evidence="12" id="KW-1185">Reference proteome</keyword>
<keyword evidence="6 9" id="KW-1133">Transmembrane helix</keyword>
<dbReference type="Gene3D" id="1.10.357.20">
    <property type="entry name" value="SLC41 divalent cation transporters, integral membrane domain"/>
    <property type="match status" value="1"/>
</dbReference>
<dbReference type="Pfam" id="PF01769">
    <property type="entry name" value="MgtE"/>
    <property type="match status" value="1"/>
</dbReference>
<dbReference type="InterPro" id="IPR046342">
    <property type="entry name" value="CBS_dom_sf"/>
</dbReference>
<dbReference type="InterPro" id="IPR006668">
    <property type="entry name" value="Mg_transptr_MgtE_intracell_dom"/>
</dbReference>
<reference evidence="11 12" key="1">
    <citation type="submission" date="2019-05" db="EMBL/GenBank/DDBJ databases">
        <title>Marivita sp. nov. isolated from sea sediment.</title>
        <authorList>
            <person name="Kim W."/>
        </authorList>
    </citation>
    <scope>NUCLEOTIDE SEQUENCE [LARGE SCALE GENOMIC DNA]</scope>
    <source>
        <strain evidence="11 12">CAU 1492</strain>
    </source>
</reference>
<evidence type="ECO:0000256" key="7">
    <source>
        <dbReference type="ARBA" id="ARBA00023136"/>
    </source>
</evidence>
<feature type="transmembrane region" description="Helical" evidence="9">
    <location>
        <begin position="442"/>
        <end position="465"/>
    </location>
</feature>
<comment type="subunit">
    <text evidence="9">Homodimer.</text>
</comment>
<organism evidence="11 12">
    <name type="scientific">Arenibacterium halophilum</name>
    <dbReference type="NCBI Taxonomy" id="2583821"/>
    <lineage>
        <taxon>Bacteria</taxon>
        <taxon>Pseudomonadati</taxon>
        <taxon>Pseudomonadota</taxon>
        <taxon>Alphaproteobacteria</taxon>
        <taxon>Rhodobacterales</taxon>
        <taxon>Paracoccaceae</taxon>
        <taxon>Arenibacterium</taxon>
    </lineage>
</organism>
<feature type="transmembrane region" description="Helical" evidence="9">
    <location>
        <begin position="377"/>
        <end position="399"/>
    </location>
</feature>
<accession>A0ABY2XD14</accession>
<dbReference type="InterPro" id="IPR006669">
    <property type="entry name" value="MgtE_transporter"/>
</dbReference>
<feature type="transmembrane region" description="Helical" evidence="9">
    <location>
        <begin position="405"/>
        <end position="430"/>
    </location>
</feature>
<dbReference type="EMBL" id="VCPC01000001">
    <property type="protein sequence ID" value="TMV14904.1"/>
    <property type="molecule type" value="Genomic_DNA"/>
</dbReference>
<evidence type="ECO:0000259" key="10">
    <source>
        <dbReference type="PROSITE" id="PS51371"/>
    </source>
</evidence>
<dbReference type="Gene3D" id="3.10.580.10">
    <property type="entry name" value="CBS-domain"/>
    <property type="match status" value="1"/>
</dbReference>
<dbReference type="NCBIfam" id="TIGR00400">
    <property type="entry name" value="mgtE"/>
    <property type="match status" value="1"/>
</dbReference>
<evidence type="ECO:0000313" key="12">
    <source>
        <dbReference type="Proteomes" id="UP001191082"/>
    </source>
</evidence>
<protein>
    <recommendedName>
        <fullName evidence="9">Magnesium transporter MgtE</fullName>
    </recommendedName>
</protein>
<dbReference type="InterPro" id="IPR038076">
    <property type="entry name" value="MgtE_N_sf"/>
</dbReference>
<proteinExistence type="inferred from homology"/>
<feature type="transmembrane region" description="Helical" evidence="9">
    <location>
        <begin position="303"/>
        <end position="320"/>
    </location>
</feature>
<dbReference type="PROSITE" id="PS51371">
    <property type="entry name" value="CBS"/>
    <property type="match status" value="1"/>
</dbReference>
<keyword evidence="3 9" id="KW-0813">Transport</keyword>
<dbReference type="SUPFAM" id="SSF158791">
    <property type="entry name" value="MgtE N-terminal domain-like"/>
    <property type="match status" value="1"/>
</dbReference>
<dbReference type="InterPro" id="IPR000644">
    <property type="entry name" value="CBS_dom"/>
</dbReference>
<name>A0ABY2XD14_9RHOB</name>
<keyword evidence="5 9" id="KW-0460">Magnesium</keyword>
<evidence type="ECO:0000256" key="1">
    <source>
        <dbReference type="ARBA" id="ARBA00004141"/>
    </source>
</evidence>
<dbReference type="Pfam" id="PF00571">
    <property type="entry name" value="CBS"/>
    <property type="match status" value="1"/>
</dbReference>
<evidence type="ECO:0000256" key="4">
    <source>
        <dbReference type="ARBA" id="ARBA00022692"/>
    </source>
</evidence>
<dbReference type="Proteomes" id="UP001191082">
    <property type="component" value="Unassembled WGS sequence"/>
</dbReference>
<dbReference type="Gene3D" id="1.25.60.10">
    <property type="entry name" value="MgtE N-terminal domain-like"/>
    <property type="match status" value="1"/>
</dbReference>
<keyword evidence="7 9" id="KW-0472">Membrane</keyword>
<comment type="similarity">
    <text evidence="2 9">Belongs to the SLC41A transporter family.</text>
</comment>
<comment type="caution">
    <text evidence="11">The sequence shown here is derived from an EMBL/GenBank/DDBJ whole genome shotgun (WGS) entry which is preliminary data.</text>
</comment>
<evidence type="ECO:0000313" key="11">
    <source>
        <dbReference type="EMBL" id="TMV14904.1"/>
    </source>
</evidence>
<comment type="subcellular location">
    <subcellularLocation>
        <location evidence="9">Cell membrane</location>
        <topology evidence="9">Multi-pass membrane protein</topology>
    </subcellularLocation>
    <subcellularLocation>
        <location evidence="1">Membrane</location>
        <topology evidence="1">Multi-pass membrane protein</topology>
    </subcellularLocation>
</comment>
<keyword evidence="9" id="KW-1003">Cell membrane</keyword>